<comment type="caution">
    <text evidence="10">The sequence shown here is derived from an EMBL/GenBank/DDBJ whole genome shotgun (WGS) entry which is preliminary data.</text>
</comment>
<reference evidence="10" key="1">
    <citation type="submission" date="2020-12" db="EMBL/GenBank/DDBJ databases">
        <title>Metabolic potential, ecology and presence of endohyphal bacteria is reflected in genomic diversity of Mucoromycotina.</title>
        <authorList>
            <person name="Muszewska A."/>
            <person name="Okrasinska A."/>
            <person name="Steczkiewicz K."/>
            <person name="Drgas O."/>
            <person name="Orlowska M."/>
            <person name="Perlinska-Lenart U."/>
            <person name="Aleksandrzak-Piekarczyk T."/>
            <person name="Szatraj K."/>
            <person name="Zielenkiewicz U."/>
            <person name="Pilsyk S."/>
            <person name="Malc E."/>
            <person name="Mieczkowski P."/>
            <person name="Kruszewska J.S."/>
            <person name="Biernat P."/>
            <person name="Pawlowska J."/>
        </authorList>
    </citation>
    <scope>NUCLEOTIDE SEQUENCE</scope>
    <source>
        <strain evidence="10">WA0000017839</strain>
    </source>
</reference>
<evidence type="ECO:0000256" key="5">
    <source>
        <dbReference type="ARBA" id="ARBA00022989"/>
    </source>
</evidence>
<feature type="domain" description="Major facilitator superfamily (MFS) profile" evidence="9">
    <location>
        <begin position="461"/>
        <end position="951"/>
    </location>
</feature>
<evidence type="ECO:0000259" key="9">
    <source>
        <dbReference type="PROSITE" id="PS50850"/>
    </source>
</evidence>
<evidence type="ECO:0000256" key="4">
    <source>
        <dbReference type="ARBA" id="ARBA00022692"/>
    </source>
</evidence>
<proteinExistence type="inferred from homology"/>
<evidence type="ECO:0000313" key="10">
    <source>
        <dbReference type="EMBL" id="KAG2199642.1"/>
    </source>
</evidence>
<dbReference type="InterPro" id="IPR020846">
    <property type="entry name" value="MFS_dom"/>
</dbReference>
<feature type="region of interest" description="Disordered" evidence="7">
    <location>
        <begin position="51"/>
        <end position="77"/>
    </location>
</feature>
<keyword evidence="11" id="KW-1185">Reference proteome</keyword>
<feature type="transmembrane region" description="Helical" evidence="8">
    <location>
        <begin position="586"/>
        <end position="606"/>
    </location>
</feature>
<feature type="compositionally biased region" description="Low complexity" evidence="7">
    <location>
        <begin position="429"/>
        <end position="451"/>
    </location>
</feature>
<feature type="transmembrane region" description="Helical" evidence="8">
    <location>
        <begin position="645"/>
        <end position="667"/>
    </location>
</feature>
<keyword evidence="6 8" id="KW-0472">Membrane</keyword>
<evidence type="ECO:0000256" key="2">
    <source>
        <dbReference type="ARBA" id="ARBA00010992"/>
    </source>
</evidence>
<name>A0A8H7UZ97_9FUNG</name>
<organism evidence="10 11">
    <name type="scientific">Mucor saturninus</name>
    <dbReference type="NCBI Taxonomy" id="64648"/>
    <lineage>
        <taxon>Eukaryota</taxon>
        <taxon>Fungi</taxon>
        <taxon>Fungi incertae sedis</taxon>
        <taxon>Mucoromycota</taxon>
        <taxon>Mucoromycotina</taxon>
        <taxon>Mucoromycetes</taxon>
        <taxon>Mucorales</taxon>
        <taxon>Mucorineae</taxon>
        <taxon>Mucoraceae</taxon>
        <taxon>Mucor</taxon>
    </lineage>
</organism>
<feature type="transmembrane region" description="Helical" evidence="8">
    <location>
        <begin position="808"/>
        <end position="827"/>
    </location>
</feature>
<feature type="compositionally biased region" description="Low complexity" evidence="7">
    <location>
        <begin position="215"/>
        <end position="228"/>
    </location>
</feature>
<feature type="transmembrane region" description="Helical" evidence="8">
    <location>
        <begin position="557"/>
        <end position="579"/>
    </location>
</feature>
<dbReference type="InterPro" id="IPR005829">
    <property type="entry name" value="Sugar_transporter_CS"/>
</dbReference>
<comment type="similarity">
    <text evidence="2">Belongs to the major facilitator superfamily. Sugar transporter (TC 2.A.1.1) family.</text>
</comment>
<feature type="region of interest" description="Disordered" evidence="7">
    <location>
        <begin position="154"/>
        <end position="229"/>
    </location>
</feature>
<feature type="region of interest" description="Disordered" evidence="7">
    <location>
        <begin position="424"/>
        <end position="452"/>
    </location>
</feature>
<dbReference type="NCBIfam" id="TIGR00879">
    <property type="entry name" value="SP"/>
    <property type="match status" value="1"/>
</dbReference>
<dbReference type="GO" id="GO:0015149">
    <property type="term" value="F:hexose transmembrane transporter activity"/>
    <property type="evidence" value="ECO:0007669"/>
    <property type="project" value="TreeGrafter"/>
</dbReference>
<keyword evidence="5 8" id="KW-1133">Transmembrane helix</keyword>
<evidence type="ECO:0000256" key="7">
    <source>
        <dbReference type="SAM" id="MobiDB-lite"/>
    </source>
</evidence>
<dbReference type="Pfam" id="PF00083">
    <property type="entry name" value="Sugar_tr"/>
    <property type="match status" value="1"/>
</dbReference>
<dbReference type="SUPFAM" id="SSF103473">
    <property type="entry name" value="MFS general substrate transporter"/>
    <property type="match status" value="1"/>
</dbReference>
<dbReference type="AlphaFoldDB" id="A0A8H7UZ97"/>
<dbReference type="InterPro" id="IPR045263">
    <property type="entry name" value="GLUT"/>
</dbReference>
<feature type="transmembrane region" description="Helical" evidence="8">
    <location>
        <begin position="928"/>
        <end position="947"/>
    </location>
</feature>
<dbReference type="PROSITE" id="PS00217">
    <property type="entry name" value="SUGAR_TRANSPORT_2"/>
    <property type="match status" value="1"/>
</dbReference>
<protein>
    <recommendedName>
        <fullName evidence="9">Major facilitator superfamily (MFS) profile domain-containing protein</fullName>
    </recommendedName>
</protein>
<feature type="transmembrane region" description="Helical" evidence="8">
    <location>
        <begin position="673"/>
        <end position="695"/>
    </location>
</feature>
<feature type="transmembrane region" description="Helical" evidence="8">
    <location>
        <begin position="834"/>
        <end position="854"/>
    </location>
</feature>
<dbReference type="InterPro" id="IPR036259">
    <property type="entry name" value="MFS_trans_sf"/>
</dbReference>
<evidence type="ECO:0000256" key="1">
    <source>
        <dbReference type="ARBA" id="ARBA00004141"/>
    </source>
</evidence>
<dbReference type="EMBL" id="JAEPRD010000093">
    <property type="protein sequence ID" value="KAG2199642.1"/>
    <property type="molecule type" value="Genomic_DNA"/>
</dbReference>
<evidence type="ECO:0000256" key="8">
    <source>
        <dbReference type="SAM" id="Phobius"/>
    </source>
</evidence>
<dbReference type="PROSITE" id="PS50850">
    <property type="entry name" value="MFS"/>
    <property type="match status" value="1"/>
</dbReference>
<feature type="transmembrane region" description="Helical" evidence="8">
    <location>
        <begin position="771"/>
        <end position="796"/>
    </location>
</feature>
<dbReference type="Proteomes" id="UP000603453">
    <property type="component" value="Unassembled WGS sequence"/>
</dbReference>
<dbReference type="PRINTS" id="PR00171">
    <property type="entry name" value="SUGRTRNSPORT"/>
</dbReference>
<accession>A0A8H7UZ97</accession>
<dbReference type="InterPro" id="IPR003663">
    <property type="entry name" value="Sugar/inositol_transpt"/>
</dbReference>
<dbReference type="PANTHER" id="PTHR23503:SF8">
    <property type="entry name" value="FACILITATED GLUCOSE TRANSPORTER PROTEIN 1"/>
    <property type="match status" value="1"/>
</dbReference>
<dbReference type="PANTHER" id="PTHR23503">
    <property type="entry name" value="SOLUTE CARRIER FAMILY 2"/>
    <property type="match status" value="1"/>
</dbReference>
<sequence length="975" mass="107208">MASKDVLDQIRDLQSFIDDFAADGKYMKHMKSGSPTMVSPEQALATPLTRHTILQKPDERTESEEPTFIQEKTEEEPIIEEKTAEEEVIPQEKEEEKTLVEAPLSILSYKLNLSDDFSSLLTQFKEIKVSPTLPPRTIFRTEDEEKIQVEVMPPPIENYSSPTPKFSDSFFLNDQLPNTGSSSKSHSRRTSISSKKSQRSAKSARRQNEKKLQHKQQLQQGKLHQPQKYVERSYDEMMRIPDIYERVAFYEKTLDLCLKAESPIPAWCKANREKGKPEPMLEGYVPPARFVSPEVPLSENTFGSMSGSFSGSISMFLKKAGGAQSSTRRMDNKSLLASSSNYYTPHTPSNYHSGSGLFGKSLSKLSLSRSTQIPRYDHQLQQIRTPAAIRLTTMNQRVSSPTPRKKKSSVDAMNKTLSPLCTNYGKDVSSPIRTPRSSSSTPSSFGSTTTINSQGEFTSQSTALNYMINVLPQIDLVLLQNALDEAKGDPMVAISIAVSQSKLENRHQQSHKKGAFQYGYHNGELNTPQQVISKCSNPSTVVIAGLPVCIPMADSQYALVVSILTAGGLIGALSASYFNDRYGRRLTLFGTNGLLAIGSLITTLAATPHTMMLGRFLSGLGSGVVTVVVPAYLAECVPKSHRGFFGALNQLAIVVGIMAAQIISLSWSTLTGWRYILGVGVLLAVMQFCLLPFCVDSPRYLASLPGGFNRARQSLLRLRGSSVDEVDEEINEWRRDWSNQVGEEETTAIVSQTTNINIWKFLISSQYRRPLMIVLLLQLAQQLSGINAVIFYSTSIMGSVFPESSGKITVFISVVNLIMTTVSASLMDKVGRRSLFLVSSCTMALMGMLLGWSIESGHNQMSALAILGFVAAFAIGLGPIPFLMIPELVETQAVSSACSVGLASNMISNFAVSAGFLVLRNIMGQGQVFYLFGGCLFALTMVAIVILPETKGRSPEDVIRSGYSLYPCSYEPIRV</sequence>
<feature type="transmembrane region" description="Helical" evidence="8">
    <location>
        <begin position="860"/>
        <end position="885"/>
    </location>
</feature>
<feature type="transmembrane region" description="Helical" evidence="8">
    <location>
        <begin position="897"/>
        <end position="922"/>
    </location>
</feature>
<dbReference type="GO" id="GO:0016020">
    <property type="term" value="C:membrane"/>
    <property type="evidence" value="ECO:0007669"/>
    <property type="project" value="UniProtKB-SubCell"/>
</dbReference>
<feature type="compositionally biased region" description="Basic residues" evidence="7">
    <location>
        <begin position="196"/>
        <end position="205"/>
    </location>
</feature>
<feature type="compositionally biased region" description="Polar residues" evidence="7">
    <location>
        <begin position="158"/>
        <end position="180"/>
    </location>
</feature>
<evidence type="ECO:0000256" key="3">
    <source>
        <dbReference type="ARBA" id="ARBA00022448"/>
    </source>
</evidence>
<feature type="transmembrane region" description="Helical" evidence="8">
    <location>
        <begin position="612"/>
        <end position="633"/>
    </location>
</feature>
<dbReference type="OrthoDB" id="4540492at2759"/>
<comment type="subcellular location">
    <subcellularLocation>
        <location evidence="1">Membrane</location>
        <topology evidence="1">Multi-pass membrane protein</topology>
    </subcellularLocation>
</comment>
<dbReference type="InterPro" id="IPR005828">
    <property type="entry name" value="MFS_sugar_transport-like"/>
</dbReference>
<evidence type="ECO:0000256" key="6">
    <source>
        <dbReference type="ARBA" id="ARBA00023136"/>
    </source>
</evidence>
<gene>
    <name evidence="10" type="ORF">INT47_005167</name>
</gene>
<dbReference type="Gene3D" id="1.20.1250.20">
    <property type="entry name" value="MFS general substrate transporter like domains"/>
    <property type="match status" value="1"/>
</dbReference>
<evidence type="ECO:0000313" key="11">
    <source>
        <dbReference type="Proteomes" id="UP000603453"/>
    </source>
</evidence>
<keyword evidence="4 8" id="KW-0812">Transmembrane</keyword>
<keyword evidence="3" id="KW-0813">Transport</keyword>